<evidence type="ECO:0000313" key="3">
    <source>
        <dbReference type="EMBL" id="GMH56451.1"/>
    </source>
</evidence>
<proteinExistence type="predicted"/>
<gene>
    <name evidence="3" type="ORF">TrLO_g5963</name>
</gene>
<dbReference type="Pfam" id="PF13225">
    <property type="entry name" value="D27-like_C"/>
    <property type="match status" value="1"/>
</dbReference>
<dbReference type="EMBL" id="BRXW01000453">
    <property type="protein sequence ID" value="GMH56451.1"/>
    <property type="molecule type" value="Genomic_DNA"/>
</dbReference>
<evidence type="ECO:0000256" key="1">
    <source>
        <dbReference type="SAM" id="SignalP"/>
    </source>
</evidence>
<dbReference type="OrthoDB" id="10348211at2759"/>
<dbReference type="Proteomes" id="UP001165122">
    <property type="component" value="Unassembled WGS sequence"/>
</dbReference>
<evidence type="ECO:0000313" key="4">
    <source>
        <dbReference type="Proteomes" id="UP001165122"/>
    </source>
</evidence>
<evidence type="ECO:0000259" key="2">
    <source>
        <dbReference type="Pfam" id="PF13225"/>
    </source>
</evidence>
<accession>A0A9W6ZNU9</accession>
<comment type="caution">
    <text evidence="3">The sequence shown here is derived from an EMBL/GenBank/DDBJ whole genome shotgun (WGS) entry which is preliminary data.</text>
</comment>
<feature type="chain" id="PRO_5040800890" description="Beta-carotene isomerase D27-like C-terminal domain-containing protein" evidence="1">
    <location>
        <begin position="19"/>
        <end position="243"/>
    </location>
</feature>
<feature type="domain" description="Beta-carotene isomerase D27-like C-terminal" evidence="2">
    <location>
        <begin position="160"/>
        <end position="235"/>
    </location>
</feature>
<protein>
    <recommendedName>
        <fullName evidence="2">Beta-carotene isomerase D27-like C-terminal domain-containing protein</fullName>
    </recommendedName>
</protein>
<name>A0A9W6ZNU9_9STRA</name>
<feature type="signal peptide" evidence="1">
    <location>
        <begin position="1"/>
        <end position="18"/>
    </location>
</feature>
<keyword evidence="1" id="KW-0732">Signal</keyword>
<organism evidence="3 4">
    <name type="scientific">Triparma laevis f. longispina</name>
    <dbReference type="NCBI Taxonomy" id="1714387"/>
    <lineage>
        <taxon>Eukaryota</taxon>
        <taxon>Sar</taxon>
        <taxon>Stramenopiles</taxon>
        <taxon>Ochrophyta</taxon>
        <taxon>Bolidophyceae</taxon>
        <taxon>Parmales</taxon>
        <taxon>Triparmaceae</taxon>
        <taxon>Triparma</taxon>
    </lineage>
</organism>
<dbReference type="GO" id="GO:0005506">
    <property type="term" value="F:iron ion binding"/>
    <property type="evidence" value="ECO:0007669"/>
    <property type="project" value="InterPro"/>
</dbReference>
<sequence>MLVFALLALLLLLSLASGLTPTTIAAAALSTNPVLPQSSVLPQPSVVSVPRQFIDDAITRQICRHLESIIYDSKFTSPVPDISSRVSTSDYLVWLTLLLRPKIREKSSSYASILLPQFPKLPFQFSNLLFQWIFTFAFKNGFVSGGIVGYSDAADLDNFEYIVSPANKVKGVRIRDCHFLKQAQCYSLCERGCAEVAEFLYNEVGGADPDQLLSVEPEWQSIGGRGCQWKFGSRKSKPSSYMC</sequence>
<dbReference type="InterPro" id="IPR025114">
    <property type="entry name" value="D27-like_C"/>
</dbReference>
<reference evidence="4" key="1">
    <citation type="journal article" date="2023" name="Commun. Biol.">
        <title>Genome analysis of Parmales, the sister group of diatoms, reveals the evolutionary specialization of diatoms from phago-mixotrophs to photoautotrophs.</title>
        <authorList>
            <person name="Ban H."/>
            <person name="Sato S."/>
            <person name="Yoshikawa S."/>
            <person name="Yamada K."/>
            <person name="Nakamura Y."/>
            <person name="Ichinomiya M."/>
            <person name="Sato N."/>
            <person name="Blanc-Mathieu R."/>
            <person name="Endo H."/>
            <person name="Kuwata A."/>
            <person name="Ogata H."/>
        </authorList>
    </citation>
    <scope>NUCLEOTIDE SEQUENCE [LARGE SCALE GENOMIC DNA]</scope>
    <source>
        <strain evidence="4">NIES 3700</strain>
    </source>
</reference>
<keyword evidence="4" id="KW-1185">Reference proteome</keyword>
<dbReference type="AlphaFoldDB" id="A0A9W6ZNU9"/>